<dbReference type="SUPFAM" id="SSF53850">
    <property type="entry name" value="Periplasmic binding protein-like II"/>
    <property type="match status" value="1"/>
</dbReference>
<comment type="subcellular location">
    <subcellularLocation>
        <location evidence="1">Periplasm</location>
    </subcellularLocation>
</comment>
<evidence type="ECO:0000256" key="1">
    <source>
        <dbReference type="ARBA" id="ARBA00004418"/>
    </source>
</evidence>
<organism evidence="3">
    <name type="scientific">Candidatus Atribacter allofermentans</name>
    <dbReference type="NCBI Taxonomy" id="1852833"/>
    <lineage>
        <taxon>Bacteria</taxon>
        <taxon>Pseudomonadati</taxon>
        <taxon>Atribacterota</taxon>
        <taxon>Atribacteria</taxon>
        <taxon>Atribacterales</taxon>
        <taxon>Atribacteraceae</taxon>
        <taxon>Atribacter</taxon>
    </lineage>
</organism>
<comment type="caution">
    <text evidence="3">The sequence shown here is derived from an EMBL/GenBank/DDBJ whole genome shotgun (WGS) entry which is preliminary data.</text>
</comment>
<sequence>MKRLFIITVISFVLVLGIQMAALGESPYEGTTLRLLFNRHVWQEFIEKKIPEFEKATGIKLVVEVFPEDQFRAKRLIEVTSGIADLDVFMIMPGQAGLHYATEGWTYPLDDFINNPEMTPPEWDFNDFFGGLKQGGNFSGKQHSISIQSETSLLAYRKDLLSENGIDVPQTMKELEAAAQKLNLDYDGDGKIDLHGITLRGRRAAATSQFVDFLYTFGGAWKDAEGNWALGKPEAIQAFNFYGKLLREYGPPGATDIHWYESTSYFMTGKAAMIYDANNFNILYEDPEKSEIVGKVGYSVIPAGPTNLRLPHVSHWDLAIHSNSKKKEAAWQFILWATNKENILEAHLAGIPSPRNSSWESEAFLAENAYPDWTEATTISYEIGNPVWNPPVVNVPEARDVVGDIIVSAIAGEDIEPLIPSAIQRLLSIEARD</sequence>
<dbReference type="Gene3D" id="3.40.190.10">
    <property type="entry name" value="Periplasmic binding protein-like II"/>
    <property type="match status" value="2"/>
</dbReference>
<protein>
    <submittedName>
        <fullName evidence="3">Putative ABC transporter-binding protein</fullName>
    </submittedName>
</protein>
<dbReference type="CDD" id="cd13585">
    <property type="entry name" value="PBP2_TMBP_like"/>
    <property type="match status" value="1"/>
</dbReference>
<dbReference type="GO" id="GO:0042597">
    <property type="term" value="C:periplasmic space"/>
    <property type="evidence" value="ECO:0007669"/>
    <property type="project" value="UniProtKB-SubCell"/>
</dbReference>
<evidence type="ECO:0000313" key="3">
    <source>
        <dbReference type="EMBL" id="OQA61174.1"/>
    </source>
</evidence>
<name>A0A1V5T3H0_9BACT</name>
<dbReference type="Pfam" id="PF01547">
    <property type="entry name" value="SBP_bac_1"/>
    <property type="match status" value="1"/>
</dbReference>
<reference evidence="3" key="1">
    <citation type="submission" date="2017-02" db="EMBL/GenBank/DDBJ databases">
        <title>Delving into the versatile metabolic prowess of the omnipresent phylum Bacteroidetes.</title>
        <authorList>
            <person name="Nobu M.K."/>
            <person name="Mei R."/>
            <person name="Narihiro T."/>
            <person name="Kuroda K."/>
            <person name="Liu W.-T."/>
        </authorList>
    </citation>
    <scope>NUCLEOTIDE SEQUENCE</scope>
    <source>
        <strain evidence="3">ADurb.Bin276</strain>
    </source>
</reference>
<dbReference type="InterPro" id="IPR006059">
    <property type="entry name" value="SBP"/>
</dbReference>
<proteinExistence type="inferred from homology"/>
<gene>
    <name evidence="3" type="ORF">BWY41_00331</name>
</gene>
<dbReference type="InterPro" id="IPR050490">
    <property type="entry name" value="Bact_solute-bd_prot1"/>
</dbReference>
<evidence type="ECO:0000256" key="2">
    <source>
        <dbReference type="ARBA" id="ARBA00008520"/>
    </source>
</evidence>
<dbReference type="AlphaFoldDB" id="A0A1V5T3H0"/>
<dbReference type="EMBL" id="MWBQ01000023">
    <property type="protein sequence ID" value="OQA61174.1"/>
    <property type="molecule type" value="Genomic_DNA"/>
</dbReference>
<dbReference type="PANTHER" id="PTHR43649:SF12">
    <property type="entry name" value="DIACETYLCHITOBIOSE BINDING PROTEIN DASA"/>
    <property type="match status" value="1"/>
</dbReference>
<comment type="similarity">
    <text evidence="2">Belongs to the bacterial solute-binding protein 1 family.</text>
</comment>
<dbReference type="Proteomes" id="UP000485569">
    <property type="component" value="Unassembled WGS sequence"/>
</dbReference>
<dbReference type="PANTHER" id="PTHR43649">
    <property type="entry name" value="ARABINOSE-BINDING PROTEIN-RELATED"/>
    <property type="match status" value="1"/>
</dbReference>
<accession>A0A1V5T3H0</accession>